<dbReference type="GO" id="GO:0005524">
    <property type="term" value="F:ATP binding"/>
    <property type="evidence" value="ECO:0007669"/>
    <property type="project" value="InterPro"/>
</dbReference>
<organism evidence="3 4">
    <name type="scientific">Diversispora epigaea</name>
    <dbReference type="NCBI Taxonomy" id="1348612"/>
    <lineage>
        <taxon>Eukaryota</taxon>
        <taxon>Fungi</taxon>
        <taxon>Fungi incertae sedis</taxon>
        <taxon>Mucoromycota</taxon>
        <taxon>Glomeromycotina</taxon>
        <taxon>Glomeromycetes</taxon>
        <taxon>Diversisporales</taxon>
        <taxon>Diversisporaceae</taxon>
        <taxon>Diversispora</taxon>
    </lineage>
</organism>
<dbReference type="SUPFAM" id="SSF56112">
    <property type="entry name" value="Protein kinase-like (PK-like)"/>
    <property type="match status" value="1"/>
</dbReference>
<evidence type="ECO:0000313" key="3">
    <source>
        <dbReference type="EMBL" id="RHZ71885.1"/>
    </source>
</evidence>
<gene>
    <name evidence="3" type="ORF">Glove_251g50</name>
</gene>
<dbReference type="PROSITE" id="PS50011">
    <property type="entry name" value="PROTEIN_KINASE_DOM"/>
    <property type="match status" value="1"/>
</dbReference>
<reference evidence="3 4" key="1">
    <citation type="submission" date="2018-08" db="EMBL/GenBank/DDBJ databases">
        <title>Genome and evolution of the arbuscular mycorrhizal fungus Diversispora epigaea (formerly Glomus versiforme) and its bacterial endosymbionts.</title>
        <authorList>
            <person name="Sun X."/>
            <person name="Fei Z."/>
            <person name="Harrison M."/>
        </authorList>
    </citation>
    <scope>NUCLEOTIDE SEQUENCE [LARGE SCALE GENOMIC DNA]</scope>
    <source>
        <strain evidence="3 4">IT104</strain>
    </source>
</reference>
<dbReference type="PANTHER" id="PTHR44329">
    <property type="entry name" value="SERINE/THREONINE-PROTEIN KINASE TNNI3K-RELATED"/>
    <property type="match status" value="1"/>
</dbReference>
<dbReference type="InterPro" id="IPR000719">
    <property type="entry name" value="Prot_kinase_dom"/>
</dbReference>
<dbReference type="Gene3D" id="1.10.510.10">
    <property type="entry name" value="Transferase(Phosphotransferase) domain 1"/>
    <property type="match status" value="1"/>
</dbReference>
<dbReference type="InterPro" id="IPR011009">
    <property type="entry name" value="Kinase-like_dom_sf"/>
</dbReference>
<evidence type="ECO:0000256" key="1">
    <source>
        <dbReference type="SAM" id="MobiDB-lite"/>
    </source>
</evidence>
<comment type="caution">
    <text evidence="3">The sequence shown here is derived from an EMBL/GenBank/DDBJ whole genome shotgun (WGS) entry which is preliminary data.</text>
</comment>
<dbReference type="InterPro" id="IPR001245">
    <property type="entry name" value="Ser-Thr/Tyr_kinase_cat_dom"/>
</dbReference>
<evidence type="ECO:0000259" key="2">
    <source>
        <dbReference type="PROSITE" id="PS50011"/>
    </source>
</evidence>
<dbReference type="AlphaFoldDB" id="A0A397I8E1"/>
<accession>A0A397I8E1</accession>
<dbReference type="PRINTS" id="PR00109">
    <property type="entry name" value="TYRKINASE"/>
</dbReference>
<feature type="domain" description="Protein kinase" evidence="2">
    <location>
        <begin position="95"/>
        <end position="378"/>
    </location>
</feature>
<dbReference type="EMBL" id="PQFF01000231">
    <property type="protein sequence ID" value="RHZ71885.1"/>
    <property type="molecule type" value="Genomic_DNA"/>
</dbReference>
<dbReference type="Proteomes" id="UP000266861">
    <property type="component" value="Unassembled WGS sequence"/>
</dbReference>
<proteinExistence type="predicted"/>
<dbReference type="SMART" id="SM00220">
    <property type="entry name" value="S_TKc"/>
    <property type="match status" value="1"/>
</dbReference>
<feature type="compositionally biased region" description="Low complexity" evidence="1">
    <location>
        <begin position="1"/>
        <end position="15"/>
    </location>
</feature>
<dbReference type="GO" id="GO:0004674">
    <property type="term" value="F:protein serine/threonine kinase activity"/>
    <property type="evidence" value="ECO:0007669"/>
    <property type="project" value="TreeGrafter"/>
</dbReference>
<protein>
    <recommendedName>
        <fullName evidence="2">Protein kinase domain-containing protein</fullName>
    </recommendedName>
</protein>
<evidence type="ECO:0000313" key="4">
    <source>
        <dbReference type="Proteomes" id="UP000266861"/>
    </source>
</evidence>
<feature type="region of interest" description="Disordered" evidence="1">
    <location>
        <begin position="1"/>
        <end position="23"/>
    </location>
</feature>
<dbReference type="OrthoDB" id="2414060at2759"/>
<dbReference type="STRING" id="1348612.A0A397I8E1"/>
<dbReference type="Pfam" id="PF07714">
    <property type="entry name" value="PK_Tyr_Ser-Thr"/>
    <property type="match status" value="1"/>
</dbReference>
<name>A0A397I8E1_9GLOM</name>
<keyword evidence="4" id="KW-1185">Reference proteome</keyword>
<sequence>MTETNDTNNENNISESELKPESRRPVLRTSVGCKECNGPTKKFQTWCKSCIEKHFQDNFNKWTSGNEILDEFIRTVQMEEFRFSFTIEWIPFDRFSNIEFIKEGGFGTISKAIWLDGYIHEWDLKQNEWKRAGRKNVCLKRIADSKDKISMEFLDEIKKQVKAISSRVITIYGFTQDPESKDYMIVMQYSFEGSLREFLNKNYTSLTLYDKICILKDISCALKDLQKESRLHQNLHPGNIIMIEKMDVATPSLSDLGIYKPIRFYKSSSPSDNIPVYGVLPYVAPELLFDSKHSQESDIYSFGIIMHEVLTGIPPYYNVSHDGSLASKIVEGQRPEVKDNQLPPLLLDRMKECWDKDPDNRPMAQEMFSCLYGMEKNYNEKDSEIYKQIKDKDILDIDSSSPPPEDEINPLAIYTSRILDFNDLPRTINQDCEKSSTEDIKEKNEKELGKSTRCCNACVIC</sequence>
<dbReference type="InterPro" id="IPR051681">
    <property type="entry name" value="Ser/Thr_Kinases-Pseudokinases"/>
</dbReference>